<dbReference type="AlphaFoldDB" id="A0A1F6FHX6"/>
<dbReference type="STRING" id="1798531.A2392_00090"/>
<dbReference type="GO" id="GO:0008967">
    <property type="term" value="F:phosphoglycolate phosphatase activity"/>
    <property type="evidence" value="ECO:0007669"/>
    <property type="project" value="TreeGrafter"/>
</dbReference>
<dbReference type="InterPro" id="IPR023214">
    <property type="entry name" value="HAD_sf"/>
</dbReference>
<dbReference type="InterPro" id="IPR036412">
    <property type="entry name" value="HAD-like_sf"/>
</dbReference>
<dbReference type="Proteomes" id="UP000177395">
    <property type="component" value="Unassembled WGS sequence"/>
</dbReference>
<dbReference type="PANTHER" id="PTHR43434">
    <property type="entry name" value="PHOSPHOGLYCOLATE PHOSPHATASE"/>
    <property type="match status" value="1"/>
</dbReference>
<dbReference type="EMBL" id="MFMS01000008">
    <property type="protein sequence ID" value="OGG85460.1"/>
    <property type="molecule type" value="Genomic_DNA"/>
</dbReference>
<name>A0A1F6FHX6_9BACT</name>
<evidence type="ECO:0000313" key="1">
    <source>
        <dbReference type="EMBL" id="OGG85460.1"/>
    </source>
</evidence>
<accession>A0A1F6FHX6</accession>
<organism evidence="1 2">
    <name type="scientific">Candidatus Kaiserbacteria bacterium RIFOXYB1_FULL_46_14</name>
    <dbReference type="NCBI Taxonomy" id="1798531"/>
    <lineage>
        <taxon>Bacteria</taxon>
        <taxon>Candidatus Kaiseribacteriota</taxon>
    </lineage>
</organism>
<dbReference type="InterPro" id="IPR023198">
    <property type="entry name" value="PGP-like_dom2"/>
</dbReference>
<gene>
    <name evidence="1" type="ORF">A2392_00090</name>
</gene>
<dbReference type="SUPFAM" id="SSF56784">
    <property type="entry name" value="HAD-like"/>
    <property type="match status" value="1"/>
</dbReference>
<dbReference type="InterPro" id="IPR041492">
    <property type="entry name" value="HAD_2"/>
</dbReference>
<protein>
    <recommendedName>
        <fullName evidence="3">Haloacid dehalogenase</fullName>
    </recommendedName>
</protein>
<dbReference type="Gene3D" id="3.40.50.1000">
    <property type="entry name" value="HAD superfamily/HAD-like"/>
    <property type="match status" value="1"/>
</dbReference>
<sequence length="210" mass="23359">MIATLKQIIIFDFDGVLVDSLDNLYQINSAAAIALDRSLTKDQYLSAFAGPLNQKLGEILSLNEAELEKFINHKRQIFANHYNGTSVQPFPFALDLIKQASDLGTLWILSTAPLEHIRVVLEEHNLLNYFARIIGQSQQPKSVFLNEAVSESERTFFLTDTVGDLKEAGKVDGVISIGVTWGFHQADVLKTGNPSFVAHNPKDVISFIRD</sequence>
<proteinExistence type="predicted"/>
<dbReference type="Pfam" id="PF13419">
    <property type="entry name" value="HAD_2"/>
    <property type="match status" value="1"/>
</dbReference>
<dbReference type="Gene3D" id="1.10.150.240">
    <property type="entry name" value="Putative phosphatase, domain 2"/>
    <property type="match status" value="1"/>
</dbReference>
<dbReference type="InterPro" id="IPR050155">
    <property type="entry name" value="HAD-like_hydrolase_sf"/>
</dbReference>
<comment type="caution">
    <text evidence="1">The sequence shown here is derived from an EMBL/GenBank/DDBJ whole genome shotgun (WGS) entry which is preliminary data.</text>
</comment>
<reference evidence="1 2" key="1">
    <citation type="journal article" date="2016" name="Nat. Commun.">
        <title>Thousands of microbial genomes shed light on interconnected biogeochemical processes in an aquifer system.</title>
        <authorList>
            <person name="Anantharaman K."/>
            <person name="Brown C.T."/>
            <person name="Hug L.A."/>
            <person name="Sharon I."/>
            <person name="Castelle C.J."/>
            <person name="Probst A.J."/>
            <person name="Thomas B.C."/>
            <person name="Singh A."/>
            <person name="Wilkins M.J."/>
            <person name="Karaoz U."/>
            <person name="Brodie E.L."/>
            <person name="Williams K.H."/>
            <person name="Hubbard S.S."/>
            <person name="Banfield J.F."/>
        </authorList>
    </citation>
    <scope>NUCLEOTIDE SEQUENCE [LARGE SCALE GENOMIC DNA]</scope>
</reference>
<dbReference type="PANTHER" id="PTHR43434:SF1">
    <property type="entry name" value="PHOSPHOGLYCOLATE PHOSPHATASE"/>
    <property type="match status" value="1"/>
</dbReference>
<evidence type="ECO:0000313" key="2">
    <source>
        <dbReference type="Proteomes" id="UP000177395"/>
    </source>
</evidence>
<evidence type="ECO:0008006" key="3">
    <source>
        <dbReference type="Google" id="ProtNLM"/>
    </source>
</evidence>
<dbReference type="GO" id="GO:0006281">
    <property type="term" value="P:DNA repair"/>
    <property type="evidence" value="ECO:0007669"/>
    <property type="project" value="TreeGrafter"/>
</dbReference>
<dbReference type="GO" id="GO:0005829">
    <property type="term" value="C:cytosol"/>
    <property type="evidence" value="ECO:0007669"/>
    <property type="project" value="TreeGrafter"/>
</dbReference>